<evidence type="ECO:0000256" key="3">
    <source>
        <dbReference type="ARBA" id="ARBA00022559"/>
    </source>
</evidence>
<comment type="similarity">
    <text evidence="9">Belongs to the peroxiredoxin family. BCP/PrxQ subfamily.</text>
</comment>
<dbReference type="InterPro" id="IPR000866">
    <property type="entry name" value="AhpC/TSA"/>
</dbReference>
<evidence type="ECO:0000313" key="14">
    <source>
        <dbReference type="Proteomes" id="UP001501417"/>
    </source>
</evidence>
<dbReference type="InterPro" id="IPR013766">
    <property type="entry name" value="Thioredoxin_domain"/>
</dbReference>
<dbReference type="Gene3D" id="3.40.30.10">
    <property type="entry name" value="Glutaredoxin"/>
    <property type="match status" value="1"/>
</dbReference>
<evidence type="ECO:0000256" key="11">
    <source>
        <dbReference type="ARBA" id="ARBA00049091"/>
    </source>
</evidence>
<keyword evidence="4" id="KW-0049">Antioxidant</keyword>
<keyword evidence="14" id="KW-1185">Reference proteome</keyword>
<dbReference type="EC" id="1.11.1.24" evidence="2"/>
<dbReference type="PANTHER" id="PTHR42801:SF7">
    <property type="entry name" value="SLL1159 PROTEIN"/>
    <property type="match status" value="1"/>
</dbReference>
<gene>
    <name evidence="13" type="ORF">GCM10023161_13740</name>
</gene>
<evidence type="ECO:0000256" key="9">
    <source>
        <dbReference type="ARBA" id="ARBA00038489"/>
    </source>
</evidence>
<dbReference type="CDD" id="cd02970">
    <property type="entry name" value="PRX_like2"/>
    <property type="match status" value="1"/>
</dbReference>
<accession>A0ABP8RFF2</accession>
<comment type="caution">
    <text evidence="13">The sequence shown here is derived from an EMBL/GenBank/DDBJ whole genome shotgun (WGS) entry which is preliminary data.</text>
</comment>
<dbReference type="PROSITE" id="PS51352">
    <property type="entry name" value="THIOREDOXIN_2"/>
    <property type="match status" value="1"/>
</dbReference>
<evidence type="ECO:0000256" key="7">
    <source>
        <dbReference type="ARBA" id="ARBA00023284"/>
    </source>
</evidence>
<comment type="catalytic activity">
    <reaction evidence="11">
        <text>a hydroperoxide + [thioredoxin]-dithiol = an alcohol + [thioredoxin]-disulfide + H2O</text>
        <dbReference type="Rhea" id="RHEA:62620"/>
        <dbReference type="Rhea" id="RHEA-COMP:10698"/>
        <dbReference type="Rhea" id="RHEA-COMP:10700"/>
        <dbReference type="ChEBI" id="CHEBI:15377"/>
        <dbReference type="ChEBI" id="CHEBI:29950"/>
        <dbReference type="ChEBI" id="CHEBI:30879"/>
        <dbReference type="ChEBI" id="CHEBI:35924"/>
        <dbReference type="ChEBI" id="CHEBI:50058"/>
        <dbReference type="EC" id="1.11.1.24"/>
    </reaction>
</comment>
<proteinExistence type="inferred from homology"/>
<sequence length="243" mass="25616">MPEAVVRQAGTHVKGNELMTSTADTNETTIAYRVAQFQQGMASQLPEDVVSTFSAEQEQLRAGGIPVGVAAPGDAMPDAQLLDARGVPTTLAQSVGGRSAVVVLYRGAWCPYCNLTLRAYQEQLVPQLARRDVELVAISPQKPDGSLSTQEINELSFTVLSDPGNQVAAGLGVLTAPSEGARAAQRNLGLELAEVNADGTLGLPMPTVAIVDHAGTIRWIDIHPDYTTRTEVADIVAALSSLE</sequence>
<keyword evidence="3" id="KW-0575">Peroxidase</keyword>
<evidence type="ECO:0000256" key="8">
    <source>
        <dbReference type="ARBA" id="ARBA00032824"/>
    </source>
</evidence>
<evidence type="ECO:0000256" key="6">
    <source>
        <dbReference type="ARBA" id="ARBA00023157"/>
    </source>
</evidence>
<feature type="domain" description="Thioredoxin" evidence="12">
    <location>
        <begin position="70"/>
        <end position="243"/>
    </location>
</feature>
<protein>
    <recommendedName>
        <fullName evidence="2">thioredoxin-dependent peroxiredoxin</fullName>
        <ecNumber evidence="2">1.11.1.24</ecNumber>
    </recommendedName>
    <alternativeName>
        <fullName evidence="10">Bacterioferritin comigratory protein</fullName>
    </alternativeName>
    <alternativeName>
        <fullName evidence="8">Thioredoxin peroxidase</fullName>
    </alternativeName>
</protein>
<dbReference type="PANTHER" id="PTHR42801">
    <property type="entry name" value="THIOREDOXIN-DEPENDENT PEROXIDE REDUCTASE"/>
    <property type="match status" value="1"/>
</dbReference>
<dbReference type="InterPro" id="IPR050924">
    <property type="entry name" value="Peroxiredoxin_BCP/PrxQ"/>
</dbReference>
<dbReference type="SUPFAM" id="SSF52833">
    <property type="entry name" value="Thioredoxin-like"/>
    <property type="match status" value="1"/>
</dbReference>
<keyword evidence="5" id="KW-0560">Oxidoreductase</keyword>
<dbReference type="EMBL" id="BAABGF010000017">
    <property type="protein sequence ID" value="GAA4537242.1"/>
    <property type="molecule type" value="Genomic_DNA"/>
</dbReference>
<dbReference type="Proteomes" id="UP001501417">
    <property type="component" value="Unassembled WGS sequence"/>
</dbReference>
<evidence type="ECO:0000256" key="5">
    <source>
        <dbReference type="ARBA" id="ARBA00023002"/>
    </source>
</evidence>
<evidence type="ECO:0000256" key="1">
    <source>
        <dbReference type="ARBA" id="ARBA00003330"/>
    </source>
</evidence>
<dbReference type="InterPro" id="IPR036249">
    <property type="entry name" value="Thioredoxin-like_sf"/>
</dbReference>
<comment type="function">
    <text evidence="1">Thiol-specific peroxidase that catalyzes the reduction of hydrogen peroxide and organic hydroperoxides to water and alcohols, respectively. Plays a role in cell protection against oxidative stress by detoxifying peroxides and as sensor of hydrogen peroxide-mediated signaling events.</text>
</comment>
<evidence type="ECO:0000256" key="2">
    <source>
        <dbReference type="ARBA" id="ARBA00013017"/>
    </source>
</evidence>
<evidence type="ECO:0000313" key="13">
    <source>
        <dbReference type="EMBL" id="GAA4537242.1"/>
    </source>
</evidence>
<evidence type="ECO:0000259" key="12">
    <source>
        <dbReference type="PROSITE" id="PS51352"/>
    </source>
</evidence>
<dbReference type="Pfam" id="PF00578">
    <property type="entry name" value="AhpC-TSA"/>
    <property type="match status" value="1"/>
</dbReference>
<keyword evidence="7" id="KW-0676">Redox-active center</keyword>
<reference evidence="14" key="1">
    <citation type="journal article" date="2019" name="Int. J. Syst. Evol. Microbiol.">
        <title>The Global Catalogue of Microorganisms (GCM) 10K type strain sequencing project: providing services to taxonomists for standard genome sequencing and annotation.</title>
        <authorList>
            <consortium name="The Broad Institute Genomics Platform"/>
            <consortium name="The Broad Institute Genome Sequencing Center for Infectious Disease"/>
            <person name="Wu L."/>
            <person name="Ma J."/>
        </authorList>
    </citation>
    <scope>NUCLEOTIDE SEQUENCE [LARGE SCALE GENOMIC DNA]</scope>
    <source>
        <strain evidence="14">JCM 17782</strain>
    </source>
</reference>
<evidence type="ECO:0000256" key="4">
    <source>
        <dbReference type="ARBA" id="ARBA00022862"/>
    </source>
</evidence>
<keyword evidence="6" id="KW-1015">Disulfide bond</keyword>
<name>A0ABP8RFF2_9MYCO</name>
<organism evidence="13 14">
    <name type="scientific">Mycobacterium paraffinicum</name>
    <dbReference type="NCBI Taxonomy" id="53378"/>
    <lineage>
        <taxon>Bacteria</taxon>
        <taxon>Bacillati</taxon>
        <taxon>Actinomycetota</taxon>
        <taxon>Actinomycetes</taxon>
        <taxon>Mycobacteriales</taxon>
        <taxon>Mycobacteriaceae</taxon>
        <taxon>Mycobacterium</taxon>
    </lineage>
</organism>
<evidence type="ECO:0000256" key="10">
    <source>
        <dbReference type="ARBA" id="ARBA00041373"/>
    </source>
</evidence>